<dbReference type="SUPFAM" id="SSF53474">
    <property type="entry name" value="alpha/beta-Hydrolases"/>
    <property type="match status" value="1"/>
</dbReference>
<dbReference type="InterPro" id="IPR029058">
    <property type="entry name" value="AB_hydrolase_fold"/>
</dbReference>
<dbReference type="PANTHER" id="PTHR12277">
    <property type="entry name" value="ALPHA/BETA HYDROLASE DOMAIN-CONTAINING PROTEIN"/>
    <property type="match status" value="1"/>
</dbReference>
<dbReference type="STRING" id="1802114.A2719_03690"/>
<protein>
    <recommendedName>
        <fullName evidence="1">Serine aminopeptidase S33 domain-containing protein</fullName>
    </recommendedName>
</protein>
<dbReference type="Gene3D" id="3.40.50.1820">
    <property type="entry name" value="alpha/beta hydrolase"/>
    <property type="match status" value="1"/>
</dbReference>
<dbReference type="EMBL" id="MHNK01000010">
    <property type="protein sequence ID" value="OGZ44033.1"/>
    <property type="molecule type" value="Genomic_DNA"/>
</dbReference>
<proteinExistence type="predicted"/>
<dbReference type="PANTHER" id="PTHR12277:SF81">
    <property type="entry name" value="PROTEIN ABHD13"/>
    <property type="match status" value="1"/>
</dbReference>
<evidence type="ECO:0000313" key="2">
    <source>
        <dbReference type="EMBL" id="OGZ44033.1"/>
    </source>
</evidence>
<sequence>MSGRYVVETVEMGVFPVTRTLLMPVHGYNGKIIVFCYGGSLTFSRYKTIPFLELFVDAGWGAVTFDYYGMGVGWLEKKIKEETGLFTRVRDTKAVVEHTRKTYNPEELVVMGHGMGCPIAIHAVAERQDVDACILSAPAAYARKVMEQDITFQNWEPQFSEGSWRDSEVFGILENISRCHIIRYRGDAIVTKTLGDISAAYFNHAARSGLQMSTIDGGRHRLFGDFPDTFAIEQKVATMLLEWLGKVEWDCTEEEAMAVQEICRLTE</sequence>
<feature type="domain" description="Serine aminopeptidase S33" evidence="1">
    <location>
        <begin position="31"/>
        <end position="145"/>
    </location>
</feature>
<name>A0A1G2G134_9BACT</name>
<evidence type="ECO:0000313" key="3">
    <source>
        <dbReference type="Proteomes" id="UP000177480"/>
    </source>
</evidence>
<organism evidence="2 3">
    <name type="scientific">Candidatus Ryanbacteria bacterium RIFCSPHIGHO2_01_FULL_45_22</name>
    <dbReference type="NCBI Taxonomy" id="1802114"/>
    <lineage>
        <taxon>Bacteria</taxon>
        <taxon>Candidatus Ryaniibacteriota</taxon>
    </lineage>
</organism>
<dbReference type="AlphaFoldDB" id="A0A1G2G134"/>
<comment type="caution">
    <text evidence="2">The sequence shown here is derived from an EMBL/GenBank/DDBJ whole genome shotgun (WGS) entry which is preliminary data.</text>
</comment>
<dbReference type="InterPro" id="IPR022742">
    <property type="entry name" value="Hydrolase_4"/>
</dbReference>
<reference evidence="2 3" key="1">
    <citation type="journal article" date="2016" name="Nat. Commun.">
        <title>Thousands of microbial genomes shed light on interconnected biogeochemical processes in an aquifer system.</title>
        <authorList>
            <person name="Anantharaman K."/>
            <person name="Brown C.T."/>
            <person name="Hug L.A."/>
            <person name="Sharon I."/>
            <person name="Castelle C.J."/>
            <person name="Probst A.J."/>
            <person name="Thomas B.C."/>
            <person name="Singh A."/>
            <person name="Wilkins M.J."/>
            <person name="Karaoz U."/>
            <person name="Brodie E.L."/>
            <person name="Williams K.H."/>
            <person name="Hubbard S.S."/>
            <person name="Banfield J.F."/>
        </authorList>
    </citation>
    <scope>NUCLEOTIDE SEQUENCE [LARGE SCALE GENOMIC DNA]</scope>
</reference>
<dbReference type="Proteomes" id="UP000177480">
    <property type="component" value="Unassembled WGS sequence"/>
</dbReference>
<evidence type="ECO:0000259" key="1">
    <source>
        <dbReference type="Pfam" id="PF12146"/>
    </source>
</evidence>
<accession>A0A1G2G134</accession>
<gene>
    <name evidence="2" type="ORF">A2719_03690</name>
</gene>
<dbReference type="Pfam" id="PF12146">
    <property type="entry name" value="Hydrolase_4"/>
    <property type="match status" value="1"/>
</dbReference>